<dbReference type="Proteomes" id="UP001363151">
    <property type="component" value="Unassembled WGS sequence"/>
</dbReference>
<sequence>MRIAVALWFALCRAVTWDDGVRQCDGSSCAARDAIPTAVVRTSSGACASSAHLARAREAKRAKHEFANAARAARGGGGARAGGGARDAALAALAAAQDGQRARGARAGASGRVASPVAGATYARSRAIDVEASTARLAAPGDAAVRVCAYVDARRS</sequence>
<feature type="chain" id="PRO_5045318693" evidence="1">
    <location>
        <begin position="19"/>
        <end position="156"/>
    </location>
</feature>
<reference evidence="2 3" key="1">
    <citation type="submission" date="2024-03" db="EMBL/GenBank/DDBJ databases">
        <title>Aureococcus anophagefferens CCMP1851 and Kratosvirus quantuckense: Draft genome of a second virus-susceptible host strain in the model system.</title>
        <authorList>
            <person name="Chase E."/>
            <person name="Truchon A.R."/>
            <person name="Schepens W."/>
            <person name="Wilhelm S.W."/>
        </authorList>
    </citation>
    <scope>NUCLEOTIDE SEQUENCE [LARGE SCALE GENOMIC DNA]</scope>
    <source>
        <strain evidence="2 3">CCMP1851</strain>
    </source>
</reference>
<proteinExistence type="predicted"/>
<keyword evidence="1" id="KW-0732">Signal</keyword>
<gene>
    <name evidence="2" type="ORF">SO694_00127070</name>
</gene>
<comment type="caution">
    <text evidence="2">The sequence shown here is derived from an EMBL/GenBank/DDBJ whole genome shotgun (WGS) entry which is preliminary data.</text>
</comment>
<feature type="signal peptide" evidence="1">
    <location>
        <begin position="1"/>
        <end position="18"/>
    </location>
</feature>
<evidence type="ECO:0000313" key="2">
    <source>
        <dbReference type="EMBL" id="KAK7242908.1"/>
    </source>
</evidence>
<organism evidence="2 3">
    <name type="scientific">Aureococcus anophagefferens</name>
    <name type="common">Harmful bloom alga</name>
    <dbReference type="NCBI Taxonomy" id="44056"/>
    <lineage>
        <taxon>Eukaryota</taxon>
        <taxon>Sar</taxon>
        <taxon>Stramenopiles</taxon>
        <taxon>Ochrophyta</taxon>
        <taxon>Pelagophyceae</taxon>
        <taxon>Pelagomonadales</taxon>
        <taxon>Pelagomonadaceae</taxon>
        <taxon>Aureococcus</taxon>
    </lineage>
</organism>
<protein>
    <submittedName>
        <fullName evidence="2">Uncharacterized protein</fullName>
    </submittedName>
</protein>
<accession>A0ABR1G2W2</accession>
<keyword evidence="3" id="KW-1185">Reference proteome</keyword>
<evidence type="ECO:0000313" key="3">
    <source>
        <dbReference type="Proteomes" id="UP001363151"/>
    </source>
</evidence>
<evidence type="ECO:0000256" key="1">
    <source>
        <dbReference type="SAM" id="SignalP"/>
    </source>
</evidence>
<name>A0ABR1G2W2_AURAN</name>
<dbReference type="EMBL" id="JBBJCI010000132">
    <property type="protein sequence ID" value="KAK7242908.1"/>
    <property type="molecule type" value="Genomic_DNA"/>
</dbReference>